<dbReference type="GO" id="GO:0009451">
    <property type="term" value="P:RNA modification"/>
    <property type="evidence" value="ECO:0007669"/>
    <property type="project" value="InterPro"/>
</dbReference>
<protein>
    <submittedName>
        <fullName evidence="3">Pentatricopeptide repeat-containing protein</fullName>
    </submittedName>
</protein>
<dbReference type="Gene3D" id="1.25.40.10">
    <property type="entry name" value="Tetratricopeptide repeat domain"/>
    <property type="match status" value="1"/>
</dbReference>
<reference evidence="3 4" key="1">
    <citation type="submission" date="2018-02" db="EMBL/GenBank/DDBJ databases">
        <title>Draft genome of wild Prunus yedoensis var. nudiflora.</title>
        <authorList>
            <person name="Baek S."/>
            <person name="Kim J.-H."/>
            <person name="Choi K."/>
            <person name="Kim G.-B."/>
            <person name="Cho A."/>
            <person name="Jang H."/>
            <person name="Shin C.-H."/>
            <person name="Yu H.-J."/>
            <person name="Mun J.-H."/>
        </authorList>
    </citation>
    <scope>NUCLEOTIDE SEQUENCE [LARGE SCALE GENOMIC DNA]</scope>
    <source>
        <strain evidence="4">cv. Jeju island</strain>
        <tissue evidence="3">Leaf</tissue>
    </source>
</reference>
<dbReference type="InterPro" id="IPR046960">
    <property type="entry name" value="PPR_At4g14850-like_plant"/>
</dbReference>
<dbReference type="GO" id="GO:0003723">
    <property type="term" value="F:RNA binding"/>
    <property type="evidence" value="ECO:0007669"/>
    <property type="project" value="InterPro"/>
</dbReference>
<dbReference type="PROSITE" id="PS51375">
    <property type="entry name" value="PPR"/>
    <property type="match status" value="1"/>
</dbReference>
<dbReference type="Proteomes" id="UP000250321">
    <property type="component" value="Unassembled WGS sequence"/>
</dbReference>
<comment type="caution">
    <text evidence="3">The sequence shown here is derived from an EMBL/GenBank/DDBJ whole genome shotgun (WGS) entry which is preliminary data.</text>
</comment>
<dbReference type="AlphaFoldDB" id="A0A314Z1J8"/>
<dbReference type="STRING" id="2094558.A0A314Z1J8"/>
<keyword evidence="4" id="KW-1185">Reference proteome</keyword>
<sequence length="174" mass="19142">METAHCSVQQLPSGADDIRLDSCLRCSIAAGKKVVEAADLGADKRSKVFDEEFLFGMLSNYLRLVTSDGRFDSGTMVSLVQGCSQTADLESGKILHCCAFRRGFDLNPIFSTAIVDLYSKCGAIKQAPFVFNRMEGRNMITWTAMLVGLAQNGHAEEALKRFCQMREEGIAANW</sequence>
<evidence type="ECO:0000313" key="3">
    <source>
        <dbReference type="EMBL" id="PQQ11444.1"/>
    </source>
</evidence>
<proteinExistence type="predicted"/>
<dbReference type="InterPro" id="IPR011990">
    <property type="entry name" value="TPR-like_helical_dom_sf"/>
</dbReference>
<dbReference type="PANTHER" id="PTHR47926">
    <property type="entry name" value="PENTATRICOPEPTIDE REPEAT-CONTAINING PROTEIN"/>
    <property type="match status" value="1"/>
</dbReference>
<gene>
    <name evidence="3" type="ORF">Pyn_34598</name>
</gene>
<evidence type="ECO:0000256" key="1">
    <source>
        <dbReference type="ARBA" id="ARBA00022737"/>
    </source>
</evidence>
<organism evidence="3 4">
    <name type="scientific">Prunus yedoensis var. nudiflora</name>
    <dbReference type="NCBI Taxonomy" id="2094558"/>
    <lineage>
        <taxon>Eukaryota</taxon>
        <taxon>Viridiplantae</taxon>
        <taxon>Streptophyta</taxon>
        <taxon>Embryophyta</taxon>
        <taxon>Tracheophyta</taxon>
        <taxon>Spermatophyta</taxon>
        <taxon>Magnoliopsida</taxon>
        <taxon>eudicotyledons</taxon>
        <taxon>Gunneridae</taxon>
        <taxon>Pentapetalae</taxon>
        <taxon>rosids</taxon>
        <taxon>fabids</taxon>
        <taxon>Rosales</taxon>
        <taxon>Rosaceae</taxon>
        <taxon>Amygdaloideae</taxon>
        <taxon>Amygdaleae</taxon>
        <taxon>Prunus</taxon>
    </lineage>
</organism>
<name>A0A314Z1J8_PRUYE</name>
<dbReference type="Pfam" id="PF01535">
    <property type="entry name" value="PPR"/>
    <property type="match status" value="2"/>
</dbReference>
<keyword evidence="1" id="KW-0677">Repeat</keyword>
<evidence type="ECO:0000313" key="4">
    <source>
        <dbReference type="Proteomes" id="UP000250321"/>
    </source>
</evidence>
<evidence type="ECO:0000256" key="2">
    <source>
        <dbReference type="PROSITE-ProRule" id="PRU00708"/>
    </source>
</evidence>
<dbReference type="OrthoDB" id="185373at2759"/>
<dbReference type="NCBIfam" id="TIGR00756">
    <property type="entry name" value="PPR"/>
    <property type="match status" value="1"/>
</dbReference>
<feature type="repeat" description="PPR" evidence="2">
    <location>
        <begin position="138"/>
        <end position="172"/>
    </location>
</feature>
<dbReference type="InterPro" id="IPR002885">
    <property type="entry name" value="PPR_rpt"/>
</dbReference>
<dbReference type="EMBL" id="PJQY01000397">
    <property type="protein sequence ID" value="PQQ11444.1"/>
    <property type="molecule type" value="Genomic_DNA"/>
</dbReference>
<accession>A0A314Z1J8</accession>